<dbReference type="AlphaFoldDB" id="A0A0M3JLA0"/>
<organism evidence="1">
    <name type="scientific">Anisakis simplex</name>
    <name type="common">Herring worm</name>
    <dbReference type="NCBI Taxonomy" id="6269"/>
    <lineage>
        <taxon>Eukaryota</taxon>
        <taxon>Metazoa</taxon>
        <taxon>Ecdysozoa</taxon>
        <taxon>Nematoda</taxon>
        <taxon>Chromadorea</taxon>
        <taxon>Rhabditida</taxon>
        <taxon>Spirurina</taxon>
        <taxon>Ascaridomorpha</taxon>
        <taxon>Ascaridoidea</taxon>
        <taxon>Anisakidae</taxon>
        <taxon>Anisakis</taxon>
        <taxon>Anisakis simplex complex</taxon>
    </lineage>
</organism>
<proteinExistence type="predicted"/>
<sequence>LHHEDELNGVEKEMNEVVEDVRVGCAQQLELRSNFNLILKELHEQVKGWQTMLDDLESAEAGEK</sequence>
<protein>
    <submittedName>
        <fullName evidence="1">Biogenesis of lysosome-related organelles complex 1 subunit 1</fullName>
    </submittedName>
</protein>
<accession>A0A0M3JLA0</accession>
<reference evidence="1" key="1">
    <citation type="submission" date="2017-02" db="UniProtKB">
        <authorList>
            <consortium name="WormBaseParasite"/>
        </authorList>
    </citation>
    <scope>IDENTIFICATION</scope>
</reference>
<name>A0A0M3JLA0_ANISI</name>
<evidence type="ECO:0000313" key="1">
    <source>
        <dbReference type="WBParaSite" id="ASIM_0000843001-mRNA-1"/>
    </source>
</evidence>
<dbReference type="WBParaSite" id="ASIM_0000843001-mRNA-1">
    <property type="protein sequence ID" value="ASIM_0000843001-mRNA-1"/>
    <property type="gene ID" value="ASIM_0000843001"/>
</dbReference>